<sequence length="203" mass="22338">MVCINKVKNQIMKKAKWISFGCLLGIILATGSCKETLQNALGKDISVKNREIVFDVQPSALSQTDADGQDVPELLAGATEEVLYDGILNVNVAAELEKNGLSFENLKSFIITQGTLELVTPQGFDLNTFRTAKLYFDNRTALVAKADVVEAAARKVRFTIINGELLDKLKDDKLHVILTGIRANVVVRLKLVMDYKAKVSLIK</sequence>
<protein>
    <submittedName>
        <fullName evidence="1">Uncharacterized protein</fullName>
    </submittedName>
</protein>
<dbReference type="EMBL" id="FMMM01000021">
    <property type="protein sequence ID" value="SCQ18931.1"/>
    <property type="molecule type" value="Genomic_DNA"/>
</dbReference>
<evidence type="ECO:0000313" key="1">
    <source>
        <dbReference type="EMBL" id="SCQ18931.1"/>
    </source>
</evidence>
<evidence type="ECO:0000313" key="2">
    <source>
        <dbReference type="Proteomes" id="UP000182057"/>
    </source>
</evidence>
<gene>
    <name evidence="1" type="ORF">TFUB20_00526</name>
</gene>
<proteinExistence type="predicted"/>
<dbReference type="PROSITE" id="PS51257">
    <property type="entry name" value="PROKAR_LIPOPROTEIN"/>
    <property type="match status" value="1"/>
</dbReference>
<dbReference type="Proteomes" id="UP000182057">
    <property type="component" value="Unassembled WGS sequence"/>
</dbReference>
<dbReference type="AlphaFoldDB" id="A0A1D3UFS4"/>
<name>A0A1D3UFS4_TANFO</name>
<reference evidence="1 2" key="1">
    <citation type="submission" date="2016-09" db="EMBL/GenBank/DDBJ databases">
        <authorList>
            <person name="Capua I."/>
            <person name="De Benedictis P."/>
            <person name="Joannis T."/>
            <person name="Lombin L.H."/>
            <person name="Cattoli G."/>
        </authorList>
    </citation>
    <scope>NUCLEOTIDE SEQUENCE [LARGE SCALE GENOMIC DNA]</scope>
    <source>
        <strain evidence="1 2">UB20</strain>
    </source>
</reference>
<accession>A0A1D3UFS4</accession>
<organism evidence="1 2">
    <name type="scientific">Tannerella forsythia</name>
    <name type="common">Bacteroides forsythus</name>
    <dbReference type="NCBI Taxonomy" id="28112"/>
    <lineage>
        <taxon>Bacteria</taxon>
        <taxon>Pseudomonadati</taxon>
        <taxon>Bacteroidota</taxon>
        <taxon>Bacteroidia</taxon>
        <taxon>Bacteroidales</taxon>
        <taxon>Tannerellaceae</taxon>
        <taxon>Tannerella</taxon>
    </lineage>
</organism>